<evidence type="ECO:0000259" key="1">
    <source>
        <dbReference type="Pfam" id="PF01764"/>
    </source>
</evidence>
<dbReference type="InterPro" id="IPR002921">
    <property type="entry name" value="Fungal_lipase-type"/>
</dbReference>
<dbReference type="Proteomes" id="UP000005237">
    <property type="component" value="Unassembled WGS sequence"/>
</dbReference>
<dbReference type="GO" id="GO:0006629">
    <property type="term" value="P:lipid metabolic process"/>
    <property type="evidence" value="ECO:0007669"/>
    <property type="project" value="InterPro"/>
</dbReference>
<dbReference type="CDD" id="cd00519">
    <property type="entry name" value="Lipase_3"/>
    <property type="match status" value="1"/>
</dbReference>
<dbReference type="Gene3D" id="3.40.50.1820">
    <property type="entry name" value="alpha/beta hydrolase"/>
    <property type="match status" value="1"/>
</dbReference>
<dbReference type="EnsemblMetazoa" id="CJA14495.1">
    <property type="protein sequence ID" value="CJA14495.1"/>
    <property type="gene ID" value="WBGene00133699"/>
</dbReference>
<dbReference type="PANTHER" id="PTHR45908">
    <property type="entry name" value="PROTEIN CBG11750-RELATED"/>
    <property type="match status" value="1"/>
</dbReference>
<name>A0A8R1DZ85_CAEJA</name>
<proteinExistence type="predicted"/>
<evidence type="ECO:0000313" key="2">
    <source>
        <dbReference type="EnsemblMetazoa" id="CJA14495.1"/>
    </source>
</evidence>
<dbReference type="Pfam" id="PF01764">
    <property type="entry name" value="Lipase_3"/>
    <property type="match status" value="1"/>
</dbReference>
<dbReference type="SUPFAM" id="SSF53474">
    <property type="entry name" value="alpha/beta-Hydrolases"/>
    <property type="match status" value="1"/>
</dbReference>
<dbReference type="AlphaFoldDB" id="A0A8R1DZ85"/>
<organism evidence="2 3">
    <name type="scientific">Caenorhabditis japonica</name>
    <dbReference type="NCBI Taxonomy" id="281687"/>
    <lineage>
        <taxon>Eukaryota</taxon>
        <taxon>Metazoa</taxon>
        <taxon>Ecdysozoa</taxon>
        <taxon>Nematoda</taxon>
        <taxon>Chromadorea</taxon>
        <taxon>Rhabditida</taxon>
        <taxon>Rhabditina</taxon>
        <taxon>Rhabditomorpha</taxon>
        <taxon>Rhabditoidea</taxon>
        <taxon>Rhabditidae</taxon>
        <taxon>Peloderinae</taxon>
        <taxon>Caenorhabditis</taxon>
    </lineage>
</organism>
<evidence type="ECO:0000313" key="3">
    <source>
        <dbReference type="Proteomes" id="UP000005237"/>
    </source>
</evidence>
<dbReference type="PANTHER" id="PTHR45908:SF11">
    <property type="entry name" value="FUNGAL LIPASE-LIKE DOMAIN-CONTAINING PROTEIN"/>
    <property type="match status" value="1"/>
</dbReference>
<reference evidence="3" key="1">
    <citation type="submission" date="2010-08" db="EMBL/GenBank/DDBJ databases">
        <authorList>
            <consortium name="Caenorhabditis japonica Sequencing Consortium"/>
            <person name="Wilson R.K."/>
        </authorList>
    </citation>
    <scope>NUCLEOTIDE SEQUENCE [LARGE SCALE GENOMIC DNA]</scope>
    <source>
        <strain evidence="3">DF5081</strain>
    </source>
</reference>
<reference evidence="2" key="2">
    <citation type="submission" date="2022-06" db="UniProtKB">
        <authorList>
            <consortium name="EnsemblMetazoa"/>
        </authorList>
    </citation>
    <scope>IDENTIFICATION</scope>
    <source>
        <strain evidence="2">DF5081</strain>
    </source>
</reference>
<dbReference type="InterPro" id="IPR029058">
    <property type="entry name" value="AB_hydrolase_fold"/>
</dbReference>
<sequence length="130" mass="14365">MASLAASYIVHTSLVSTDDLLLVTFGQPRTGNTTYAQSVDQNVSNAYRVVHSHDPIPHLPGKGHHGYWHHKSEVFYNENMGGWVICEEDEGEKCSGSVKSASNFYDHLHYFDKDILGLGYSNCQNSTGSS</sequence>
<accession>A0A8R1DZ85</accession>
<feature type="domain" description="Fungal lipase-type" evidence="1">
    <location>
        <begin position="1"/>
        <end position="62"/>
    </location>
</feature>
<keyword evidence="3" id="KW-1185">Reference proteome</keyword>
<protein>
    <submittedName>
        <fullName evidence="2">Lipase_3 domain-containing protein</fullName>
    </submittedName>
</protein>